<dbReference type="PANTHER" id="PTHR13390">
    <property type="entry name" value="LIPASE"/>
    <property type="match status" value="1"/>
</dbReference>
<evidence type="ECO:0000256" key="3">
    <source>
        <dbReference type="ARBA" id="ARBA00022677"/>
    </source>
</evidence>
<name>A0A370CAE7_ASPNG</name>
<comment type="subcellular location">
    <subcellularLocation>
        <location evidence="1">Lipid droplet</location>
    </subcellularLocation>
</comment>
<dbReference type="SUPFAM" id="SSF53474">
    <property type="entry name" value="alpha/beta-Hydrolases"/>
    <property type="match status" value="1"/>
</dbReference>
<evidence type="ECO:0000313" key="6">
    <source>
        <dbReference type="Proteomes" id="UP000253845"/>
    </source>
</evidence>
<dbReference type="InterPro" id="IPR019363">
    <property type="entry name" value="LDAH"/>
</dbReference>
<dbReference type="GO" id="GO:0005811">
    <property type="term" value="C:lipid droplet"/>
    <property type="evidence" value="ECO:0007669"/>
    <property type="project" value="UniProtKB-SubCell"/>
</dbReference>
<dbReference type="Proteomes" id="UP000253845">
    <property type="component" value="Unassembled WGS sequence"/>
</dbReference>
<proteinExistence type="inferred from homology"/>
<dbReference type="PANTHER" id="PTHR13390:SF0">
    <property type="entry name" value="LIPID DROPLET-ASSOCIATED HYDROLASE"/>
    <property type="match status" value="1"/>
</dbReference>
<evidence type="ECO:0000256" key="2">
    <source>
        <dbReference type="ARBA" id="ARBA00008300"/>
    </source>
</evidence>
<organism evidence="5 6">
    <name type="scientific">Aspergillus niger ATCC 13496</name>
    <dbReference type="NCBI Taxonomy" id="1353008"/>
    <lineage>
        <taxon>Eukaryota</taxon>
        <taxon>Fungi</taxon>
        <taxon>Dikarya</taxon>
        <taxon>Ascomycota</taxon>
        <taxon>Pezizomycotina</taxon>
        <taxon>Eurotiomycetes</taxon>
        <taxon>Eurotiomycetidae</taxon>
        <taxon>Eurotiales</taxon>
        <taxon>Aspergillaceae</taxon>
        <taxon>Aspergillus</taxon>
        <taxon>Aspergillus subgen. Circumdati</taxon>
    </lineage>
</organism>
<dbReference type="InterPro" id="IPR029058">
    <property type="entry name" value="AB_hydrolase_fold"/>
</dbReference>
<dbReference type="VEuPathDB" id="FungiDB:M747DRAFT_232353"/>
<evidence type="ECO:0000313" key="5">
    <source>
        <dbReference type="EMBL" id="RDH22752.1"/>
    </source>
</evidence>
<reference evidence="5 6" key="1">
    <citation type="submission" date="2018-07" db="EMBL/GenBank/DDBJ databases">
        <title>Section-level genome sequencing of Aspergillus section Nigri to investigate inter- and intra-species variation.</title>
        <authorList>
            <consortium name="DOE Joint Genome Institute"/>
            <person name="Vesth T.C."/>
            <person name="Nybo J.L."/>
            <person name="Theobald S."/>
            <person name="Frisvad J.C."/>
            <person name="Larsen T.O."/>
            <person name="Nielsen K.F."/>
            <person name="Hoof J.B."/>
            <person name="Brandl J."/>
            <person name="Salamov A."/>
            <person name="Riley R."/>
            <person name="Gladden J.M."/>
            <person name="Phatale P."/>
            <person name="Nielsen M.T."/>
            <person name="Lyhne E.K."/>
            <person name="Kogle M.E."/>
            <person name="Strasser K."/>
            <person name="McDonnell E."/>
            <person name="Barry K."/>
            <person name="Clum A."/>
            <person name="Chen C."/>
            <person name="Nolan M."/>
            <person name="Sandor L."/>
            <person name="Kuo A."/>
            <person name="Lipzen A."/>
            <person name="Hainaut M."/>
            <person name="Drula E."/>
            <person name="Tsang A."/>
            <person name="Magnuson J.K."/>
            <person name="Henrissat B."/>
            <person name="Wiebenga A."/>
            <person name="Simmons B.A."/>
            <person name="Makela M.R."/>
            <person name="De vries R.P."/>
            <person name="Grigoriev I.V."/>
            <person name="Mortensen U.H."/>
            <person name="Baker S.E."/>
            <person name="Andersen M.R."/>
        </authorList>
    </citation>
    <scope>NUCLEOTIDE SEQUENCE [LARGE SCALE GENOMIC DNA]</scope>
    <source>
        <strain evidence="5 6">ATCC 13496</strain>
    </source>
</reference>
<dbReference type="GO" id="GO:0019915">
    <property type="term" value="P:lipid storage"/>
    <property type="evidence" value="ECO:0007669"/>
    <property type="project" value="InterPro"/>
</dbReference>
<sequence length="405" mass="44885">MRVPNPPGALSRETLFSFTLDRPTQYPPFRYAPPSCMQAMAPSLQPHVTSDSFFHTTSPPRPVSSNSPATPVIVYFISGNPGLISYYYPFFTYLSTKLQSLSSKQKKDHQFHIYGHSLAGFEVQSPLPTHYHNVEDQIRFIQRKLDSFVQATTQPSPTTNVRSRVILMGHSVGTYIAMEVIRRHRERSTSDHSNTGGFDIIGGVMLFPTVMDIASSPSGKKLTTLLSIIPSLALVVSVFARILTTLLPDFALRTLIKLFMADPPSQAIDTTCAFLKSKRGVRQALHMAADEMRIITTDKWSDDVWGIASSSSSSSRNRDGERNDSLTTAASLPARMFFYFGRNDHWVAEKTREEIIEAKSMARGKGGKTPTMVVCEDGLPHAFCLRHSEVTASKAAGMVMDIIAD</sequence>
<evidence type="ECO:0008006" key="7">
    <source>
        <dbReference type="Google" id="ProtNLM"/>
    </source>
</evidence>
<keyword evidence="4" id="KW-0378">Hydrolase</keyword>
<accession>A0A370CAE7</accession>
<dbReference type="AlphaFoldDB" id="A0A370CAE7"/>
<evidence type="ECO:0000256" key="1">
    <source>
        <dbReference type="ARBA" id="ARBA00004502"/>
    </source>
</evidence>
<comment type="similarity">
    <text evidence="2">Belongs to the AB hydrolase superfamily. LDAH family.</text>
</comment>
<gene>
    <name evidence="5" type="ORF">M747DRAFT_232353</name>
</gene>
<keyword evidence="3" id="KW-0551">Lipid droplet</keyword>
<protein>
    <recommendedName>
        <fullName evidence="7">Lipid droplet-associated hydrolase</fullName>
    </recommendedName>
</protein>
<evidence type="ECO:0000256" key="4">
    <source>
        <dbReference type="ARBA" id="ARBA00022801"/>
    </source>
</evidence>
<dbReference type="Gene3D" id="3.40.50.1820">
    <property type="entry name" value="alpha/beta hydrolase"/>
    <property type="match status" value="1"/>
</dbReference>
<dbReference type="EMBL" id="KZ851906">
    <property type="protein sequence ID" value="RDH22752.1"/>
    <property type="molecule type" value="Genomic_DNA"/>
</dbReference>
<dbReference type="GO" id="GO:0016298">
    <property type="term" value="F:lipase activity"/>
    <property type="evidence" value="ECO:0007669"/>
    <property type="project" value="InterPro"/>
</dbReference>
<dbReference type="Pfam" id="PF10230">
    <property type="entry name" value="LIDHydrolase"/>
    <property type="match status" value="1"/>
</dbReference>